<sequence length="278" mass="31046">MDGDIHVVPYFPEGVKHIITTGSNHYIGFVNESTILKYPHFKGGLSAVHVKSTILQRLGKHPRIVEFRGDHDDGLLLEYAVNGSLEDYIRRKGITMKEKIRLAKEAAEGVAYVHQNNVIICDIHVRNMLLDAGLHIKLCDFQGRLLGPGGDVVLSGGASENAESFMPRRDKDFADVVTDIFALGSTIYHICTGHQPFPQYDSIDDEAKFEKLYREGNFPDLDARLGGEVVRNCWRGKYKSAGEVVRDLDRLEKLRETEHGFHGGTGDRMLLHGSSESS</sequence>
<dbReference type="PROSITE" id="PS50011">
    <property type="entry name" value="PROTEIN_KINASE_DOM"/>
    <property type="match status" value="1"/>
</dbReference>
<keyword evidence="2" id="KW-0547">Nucleotide-binding</keyword>
<feature type="domain" description="Protein kinase" evidence="6">
    <location>
        <begin position="5"/>
        <end position="278"/>
    </location>
</feature>
<feature type="region of interest" description="Disordered" evidence="5">
    <location>
        <begin position="259"/>
        <end position="278"/>
    </location>
</feature>
<dbReference type="PANTHER" id="PTHR44329">
    <property type="entry name" value="SERINE/THREONINE-PROTEIN KINASE TNNI3K-RELATED"/>
    <property type="match status" value="1"/>
</dbReference>
<accession>A0A6A5U4Z7</accession>
<dbReference type="InterPro" id="IPR051681">
    <property type="entry name" value="Ser/Thr_Kinases-Pseudokinases"/>
</dbReference>
<protein>
    <submittedName>
        <fullName evidence="7">Kinase-like protein</fullName>
    </submittedName>
</protein>
<evidence type="ECO:0000259" key="6">
    <source>
        <dbReference type="PROSITE" id="PS50011"/>
    </source>
</evidence>
<keyword evidence="3 7" id="KW-0418">Kinase</keyword>
<dbReference type="GO" id="GO:0005524">
    <property type="term" value="F:ATP binding"/>
    <property type="evidence" value="ECO:0007669"/>
    <property type="project" value="UniProtKB-KW"/>
</dbReference>
<dbReference type="EMBL" id="ML976985">
    <property type="protein sequence ID" value="KAF1959390.1"/>
    <property type="molecule type" value="Genomic_DNA"/>
</dbReference>
<evidence type="ECO:0000313" key="8">
    <source>
        <dbReference type="Proteomes" id="UP000800035"/>
    </source>
</evidence>
<dbReference type="Gene3D" id="1.10.510.10">
    <property type="entry name" value="Transferase(Phosphotransferase) domain 1"/>
    <property type="match status" value="1"/>
</dbReference>
<keyword evidence="4" id="KW-0067">ATP-binding</keyword>
<dbReference type="PANTHER" id="PTHR44329:SF288">
    <property type="entry name" value="MITOGEN-ACTIVATED PROTEIN KINASE KINASE KINASE 20"/>
    <property type="match status" value="1"/>
</dbReference>
<keyword evidence="8" id="KW-1185">Reference proteome</keyword>
<keyword evidence="1" id="KW-0808">Transferase</keyword>
<proteinExistence type="predicted"/>
<evidence type="ECO:0000313" key="7">
    <source>
        <dbReference type="EMBL" id="KAF1959390.1"/>
    </source>
</evidence>
<evidence type="ECO:0000256" key="5">
    <source>
        <dbReference type="SAM" id="MobiDB-lite"/>
    </source>
</evidence>
<evidence type="ECO:0000256" key="4">
    <source>
        <dbReference type="ARBA" id="ARBA00022840"/>
    </source>
</evidence>
<evidence type="ECO:0000256" key="1">
    <source>
        <dbReference type="ARBA" id="ARBA00022679"/>
    </source>
</evidence>
<dbReference type="GO" id="GO:0004674">
    <property type="term" value="F:protein serine/threonine kinase activity"/>
    <property type="evidence" value="ECO:0007669"/>
    <property type="project" value="TreeGrafter"/>
</dbReference>
<dbReference type="InterPro" id="IPR011009">
    <property type="entry name" value="Kinase-like_dom_sf"/>
</dbReference>
<dbReference type="Proteomes" id="UP000800035">
    <property type="component" value="Unassembled WGS sequence"/>
</dbReference>
<reference evidence="7" key="1">
    <citation type="journal article" date="2020" name="Stud. Mycol.">
        <title>101 Dothideomycetes genomes: a test case for predicting lifestyles and emergence of pathogens.</title>
        <authorList>
            <person name="Haridas S."/>
            <person name="Albert R."/>
            <person name="Binder M."/>
            <person name="Bloem J."/>
            <person name="Labutti K."/>
            <person name="Salamov A."/>
            <person name="Andreopoulos B."/>
            <person name="Baker S."/>
            <person name="Barry K."/>
            <person name="Bills G."/>
            <person name="Bluhm B."/>
            <person name="Cannon C."/>
            <person name="Castanera R."/>
            <person name="Culley D."/>
            <person name="Daum C."/>
            <person name="Ezra D."/>
            <person name="Gonzalez J."/>
            <person name="Henrissat B."/>
            <person name="Kuo A."/>
            <person name="Liang C."/>
            <person name="Lipzen A."/>
            <person name="Lutzoni F."/>
            <person name="Magnuson J."/>
            <person name="Mondo S."/>
            <person name="Nolan M."/>
            <person name="Ohm R."/>
            <person name="Pangilinan J."/>
            <person name="Park H.-J."/>
            <person name="Ramirez L."/>
            <person name="Alfaro M."/>
            <person name="Sun H."/>
            <person name="Tritt A."/>
            <person name="Yoshinaga Y."/>
            <person name="Zwiers L.-H."/>
            <person name="Turgeon B."/>
            <person name="Goodwin S."/>
            <person name="Spatafora J."/>
            <person name="Crous P."/>
            <person name="Grigoriev I."/>
        </authorList>
    </citation>
    <scope>NUCLEOTIDE SEQUENCE</scope>
    <source>
        <strain evidence="7">CBS 675.92</strain>
    </source>
</reference>
<dbReference type="OrthoDB" id="1668230at2759"/>
<gene>
    <name evidence="7" type="ORF">CC80DRAFT_490322</name>
</gene>
<dbReference type="InterPro" id="IPR000719">
    <property type="entry name" value="Prot_kinase_dom"/>
</dbReference>
<evidence type="ECO:0000256" key="2">
    <source>
        <dbReference type="ARBA" id="ARBA00022741"/>
    </source>
</evidence>
<name>A0A6A5U4Z7_9PLEO</name>
<dbReference type="SUPFAM" id="SSF56112">
    <property type="entry name" value="Protein kinase-like (PK-like)"/>
    <property type="match status" value="1"/>
</dbReference>
<dbReference type="Pfam" id="PF00069">
    <property type="entry name" value="Pkinase"/>
    <property type="match status" value="1"/>
</dbReference>
<dbReference type="AlphaFoldDB" id="A0A6A5U4Z7"/>
<evidence type="ECO:0000256" key="3">
    <source>
        <dbReference type="ARBA" id="ARBA00022777"/>
    </source>
</evidence>
<organism evidence="7 8">
    <name type="scientific">Byssothecium circinans</name>
    <dbReference type="NCBI Taxonomy" id="147558"/>
    <lineage>
        <taxon>Eukaryota</taxon>
        <taxon>Fungi</taxon>
        <taxon>Dikarya</taxon>
        <taxon>Ascomycota</taxon>
        <taxon>Pezizomycotina</taxon>
        <taxon>Dothideomycetes</taxon>
        <taxon>Pleosporomycetidae</taxon>
        <taxon>Pleosporales</taxon>
        <taxon>Massarineae</taxon>
        <taxon>Massarinaceae</taxon>
        <taxon>Byssothecium</taxon>
    </lineage>
</organism>